<feature type="non-terminal residue" evidence="9">
    <location>
        <position position="1"/>
    </location>
</feature>
<feature type="coiled-coil region" evidence="6">
    <location>
        <begin position="1"/>
        <end position="28"/>
    </location>
</feature>
<protein>
    <recommendedName>
        <fullName evidence="8">RabBD domain-containing protein</fullName>
    </recommendedName>
</protein>
<dbReference type="EMBL" id="HADW01016086">
    <property type="protein sequence ID" value="SBP17486.1"/>
    <property type="molecule type" value="Transcribed_RNA"/>
</dbReference>
<evidence type="ECO:0000256" key="6">
    <source>
        <dbReference type="SAM" id="Coils"/>
    </source>
</evidence>
<dbReference type="GO" id="GO:0003779">
    <property type="term" value="F:actin binding"/>
    <property type="evidence" value="ECO:0007669"/>
    <property type="project" value="TreeGrafter"/>
</dbReference>
<feature type="compositionally biased region" description="Basic and acidic residues" evidence="7">
    <location>
        <begin position="1210"/>
        <end position="1220"/>
    </location>
</feature>
<keyword evidence="5" id="KW-0862">Zinc</keyword>
<feature type="domain" description="RabBD" evidence="8">
    <location>
        <begin position="1"/>
        <end position="103"/>
    </location>
</feature>
<gene>
    <name evidence="9" type="primary">Nfu_g_1_020251</name>
</gene>
<dbReference type="PANTHER" id="PTHR14555">
    <property type="entry name" value="MYELIN-ASSOCIATED OLIGODENDROCYTIC BASIC PROTEIN MOBP -RELATED"/>
    <property type="match status" value="1"/>
</dbReference>
<keyword evidence="6" id="KW-0175">Coiled coil</keyword>
<feature type="compositionally biased region" description="Polar residues" evidence="7">
    <location>
        <begin position="496"/>
        <end position="516"/>
    </location>
</feature>
<dbReference type="GO" id="GO:0048471">
    <property type="term" value="C:perinuclear region of cytoplasm"/>
    <property type="evidence" value="ECO:0007669"/>
    <property type="project" value="UniProtKB-SubCell"/>
</dbReference>
<feature type="region of interest" description="Disordered" evidence="7">
    <location>
        <begin position="1177"/>
        <end position="1220"/>
    </location>
</feature>
<name>A0A1A7XHB4_9TELE</name>
<keyword evidence="4" id="KW-0863">Zinc-finger</keyword>
<dbReference type="PANTHER" id="PTHR14555:SF6">
    <property type="entry name" value="RAB EFFECTOR MYRIP"/>
    <property type="match status" value="1"/>
</dbReference>
<dbReference type="GO" id="GO:0008270">
    <property type="term" value="F:zinc ion binding"/>
    <property type="evidence" value="ECO:0007669"/>
    <property type="project" value="UniProtKB-KW"/>
</dbReference>
<keyword evidence="2" id="KW-0963">Cytoplasm</keyword>
<feature type="region of interest" description="Disordered" evidence="7">
    <location>
        <begin position="996"/>
        <end position="1049"/>
    </location>
</feature>
<proteinExistence type="predicted"/>
<dbReference type="GO" id="GO:0030864">
    <property type="term" value="C:cortical actin cytoskeleton"/>
    <property type="evidence" value="ECO:0007669"/>
    <property type="project" value="TreeGrafter"/>
</dbReference>
<dbReference type="InterPro" id="IPR041282">
    <property type="entry name" value="FYVE_2"/>
</dbReference>
<dbReference type="InterPro" id="IPR051745">
    <property type="entry name" value="Intracell_Transport_Effector"/>
</dbReference>
<evidence type="ECO:0000256" key="4">
    <source>
        <dbReference type="ARBA" id="ARBA00022771"/>
    </source>
</evidence>
<dbReference type="Pfam" id="PF02318">
    <property type="entry name" value="FYVE_2"/>
    <property type="match status" value="1"/>
</dbReference>
<feature type="compositionally biased region" description="Polar residues" evidence="7">
    <location>
        <begin position="1177"/>
        <end position="1198"/>
    </location>
</feature>
<feature type="compositionally biased region" description="Basic residues" evidence="7">
    <location>
        <begin position="473"/>
        <end position="484"/>
    </location>
</feature>
<accession>A0A1A7XHB4</accession>
<feature type="compositionally biased region" description="Acidic residues" evidence="7">
    <location>
        <begin position="702"/>
        <end position="711"/>
    </location>
</feature>
<feature type="region of interest" description="Disordered" evidence="7">
    <location>
        <begin position="841"/>
        <end position="893"/>
    </location>
</feature>
<comment type="subcellular location">
    <subcellularLocation>
        <location evidence="1">Cytoplasm</location>
        <location evidence="1">Perinuclear region</location>
    </subcellularLocation>
</comment>
<feature type="compositionally biased region" description="Basic and acidic residues" evidence="7">
    <location>
        <begin position="972"/>
        <end position="981"/>
    </location>
</feature>
<organism evidence="9">
    <name type="scientific">Iconisemion striatum</name>
    <dbReference type="NCBI Taxonomy" id="60296"/>
    <lineage>
        <taxon>Eukaryota</taxon>
        <taxon>Metazoa</taxon>
        <taxon>Chordata</taxon>
        <taxon>Craniata</taxon>
        <taxon>Vertebrata</taxon>
        <taxon>Euteleostomi</taxon>
        <taxon>Actinopterygii</taxon>
        <taxon>Neopterygii</taxon>
        <taxon>Teleostei</taxon>
        <taxon>Neoteleostei</taxon>
        <taxon>Acanthomorphata</taxon>
        <taxon>Ovalentaria</taxon>
        <taxon>Atherinomorphae</taxon>
        <taxon>Cyprinodontiformes</taxon>
        <taxon>Nothobranchiidae</taxon>
        <taxon>Iconisemion</taxon>
    </lineage>
</organism>
<feature type="region of interest" description="Disordered" evidence="7">
    <location>
        <begin position="244"/>
        <end position="263"/>
    </location>
</feature>
<feature type="region of interest" description="Disordered" evidence="7">
    <location>
        <begin position="782"/>
        <end position="801"/>
    </location>
</feature>
<feature type="compositionally biased region" description="Acidic residues" evidence="7">
    <location>
        <begin position="788"/>
        <end position="798"/>
    </location>
</feature>
<dbReference type="GO" id="GO:0006886">
    <property type="term" value="P:intracellular protein transport"/>
    <property type="evidence" value="ECO:0007669"/>
    <property type="project" value="InterPro"/>
</dbReference>
<feature type="region of interest" description="Disordered" evidence="7">
    <location>
        <begin position="457"/>
        <end position="597"/>
    </location>
</feature>
<evidence type="ECO:0000259" key="8">
    <source>
        <dbReference type="PROSITE" id="PS50916"/>
    </source>
</evidence>
<evidence type="ECO:0000256" key="5">
    <source>
        <dbReference type="ARBA" id="ARBA00022833"/>
    </source>
</evidence>
<feature type="region of interest" description="Disordered" evidence="7">
    <location>
        <begin position="1070"/>
        <end position="1091"/>
    </location>
</feature>
<evidence type="ECO:0000256" key="2">
    <source>
        <dbReference type="ARBA" id="ARBA00022490"/>
    </source>
</evidence>
<evidence type="ECO:0000256" key="7">
    <source>
        <dbReference type="SAM" id="MobiDB-lite"/>
    </source>
</evidence>
<keyword evidence="3" id="KW-0479">Metal-binding</keyword>
<reference evidence="9" key="2">
    <citation type="submission" date="2016-06" db="EMBL/GenBank/DDBJ databases">
        <title>The genome of a short-lived fish provides insights into sex chromosome evolution and the genetic control of aging.</title>
        <authorList>
            <person name="Reichwald K."/>
            <person name="Felder M."/>
            <person name="Petzold A."/>
            <person name="Koch P."/>
            <person name="Groth M."/>
            <person name="Platzer M."/>
        </authorList>
    </citation>
    <scope>NUCLEOTIDE SEQUENCE</scope>
    <source>
        <tissue evidence="9">Brain</tissue>
    </source>
</reference>
<feature type="compositionally biased region" description="Polar residues" evidence="7">
    <location>
        <begin position="1073"/>
        <end position="1087"/>
    </location>
</feature>
<dbReference type="FunFam" id="3.30.40.10:FF:000018">
    <property type="entry name" value="Synaptotagmin-like 5, isoform CRA_a"/>
    <property type="match status" value="1"/>
</dbReference>
<feature type="compositionally biased region" description="Basic and acidic residues" evidence="7">
    <location>
        <begin position="546"/>
        <end position="566"/>
    </location>
</feature>
<dbReference type="Gene3D" id="3.30.40.10">
    <property type="entry name" value="Zinc/RING finger domain, C3HC4 (zinc finger)"/>
    <property type="match status" value="1"/>
</dbReference>
<feature type="region of interest" description="Disordered" evidence="7">
    <location>
        <begin position="386"/>
        <end position="419"/>
    </location>
</feature>
<dbReference type="InterPro" id="IPR013083">
    <property type="entry name" value="Znf_RING/FYVE/PHD"/>
</dbReference>
<dbReference type="InterPro" id="IPR011011">
    <property type="entry name" value="Znf_FYVE_PHD"/>
</dbReference>
<dbReference type="GO" id="GO:0017022">
    <property type="term" value="F:myosin binding"/>
    <property type="evidence" value="ECO:0007669"/>
    <property type="project" value="TreeGrafter"/>
</dbReference>
<feature type="region of interest" description="Disordered" evidence="7">
    <location>
        <begin position="735"/>
        <end position="761"/>
    </location>
</feature>
<reference evidence="9" key="1">
    <citation type="submission" date="2016-05" db="EMBL/GenBank/DDBJ databases">
        <authorList>
            <person name="Lavstsen T."/>
            <person name="Jespersen J.S."/>
        </authorList>
    </citation>
    <scope>NUCLEOTIDE SEQUENCE</scope>
    <source>
        <tissue evidence="9">Brain</tissue>
    </source>
</reference>
<feature type="region of interest" description="Disordered" evidence="7">
    <location>
        <begin position="611"/>
        <end position="639"/>
    </location>
</feature>
<evidence type="ECO:0000256" key="3">
    <source>
        <dbReference type="ARBA" id="ARBA00022723"/>
    </source>
</evidence>
<dbReference type="InterPro" id="IPR010911">
    <property type="entry name" value="Rab_BD"/>
</dbReference>
<dbReference type="GO" id="GO:0031267">
    <property type="term" value="F:small GTPase binding"/>
    <property type="evidence" value="ECO:0007669"/>
    <property type="project" value="InterPro"/>
</dbReference>
<dbReference type="AlphaFoldDB" id="A0A1A7XHB4"/>
<dbReference type="InterPro" id="IPR006788">
    <property type="entry name" value="Myrip/Melanophilin"/>
</dbReference>
<dbReference type="Pfam" id="PF04698">
    <property type="entry name" value="Rab_eff_C"/>
    <property type="match status" value="2"/>
</dbReference>
<feature type="compositionally biased region" description="Basic and acidic residues" evidence="7">
    <location>
        <begin position="918"/>
        <end position="951"/>
    </location>
</feature>
<feature type="region of interest" description="Disordered" evidence="7">
    <location>
        <begin position="913"/>
        <end position="981"/>
    </location>
</feature>
<sequence length="1220" mass="137803">VQRDMRLRKKEEERLSELKQELDEEGIRSLLLSRQTCFNQRCCIRCCSPFTFLLNPKRRCRDCSYNVCKACRVYNQREKAWLCSACQKSRLLKTQSLEWFYTNVKKRFKRFGSAKVLKTLYRKHLAEHSALSELTEGSACDESICNEGSISGSDSTFYRQTEEHSLEETLTVAMRVAEEAIDEAISKAEFDTSTQEKQDEAHYLQEHRGELIEELAKTIVQKIISRRNALAEMRAEYDHDWPSEQNTNLHPHQSNCDQVSGSPKPNLWRSHSAFTLDDCSSTPEQTCPTALQKEGSGLAMTAWKSVDRLDNSVLKSPDGNWIALQSAQLSRPSLLTKRKSLVYSALERESGVVSAYEGLGSDNETKPEADSSWGAVLQEIHRKMTDSRFTSHGETVTPLEGPQVSRDDPFSDSDGNWKPKKPLLVLLKRKVPAEIRKPSSSRRTSIIDVNFNLKGEGEERGDLKAPAQPETRKIRKSRRKRRSKKDPSSVSDLNRETSPLHTSDAGTPTALTSEASTPEPFDPNGDVTRNETNQIIEDFSLNVHQSEGKVSDIDTREEPDKERSDGEVSMMMRQMDMDLGGRTPEEEEKEKDEEMRCSLYRLVSQSSLTYFSSTEDDLDRVGQSEGEGDTEEEQMTERRSLRLCQLEKRVQASQFSSTEDELDRMGVEEEDLAGKLCRLANEVKASQFSSTEDELDRVGRGEDEEEAMDEETLWKLQPDKTQLRDLVSLVRASQFSSTEDELDRVGEKDGEMEPEVNGSEMELWEGAESMGDIDMKMFDLREQKSDENTSEDVLDDETDVMRGRNLLEEGVTGNTSAGKEQLCDKDLEVFKPEKVLEPEERLLKTRKDAERTEHEIKTEAETESGAKRKDEKEELLKENNESERKWDLAARSDEEDLEFDRIISSMLMMTLEDMQVETMKDTGGESDGRLEEVENNREQERGSLEQRKDVSDETEGVSDERTDKIVSNQQTRDVRSENMEEGQKCLIKEKIKDLKLTSPESDVDGTRGDGGMTEVDAANENIKDVEQSSSPPHGGFLSPEEIQKKHSAASLRSITTEVLKVLNATEELLQGVDGQNQTRHPSFSLPPNTDPKKLDQQFSRLEENVYVAAGSVYGLESELGDLEECARGICSSTSDMELTFLEEQVAAAAARVQQSELQIGNISARIAALKSAGLNVDPQSRVTKARTSSVTPVTLDSSRNTRRRLPAPPVKEDKEPKAWT</sequence>
<evidence type="ECO:0000313" key="9">
    <source>
        <dbReference type="EMBL" id="SBP17486.1"/>
    </source>
</evidence>
<feature type="region of interest" description="Disordered" evidence="7">
    <location>
        <begin position="688"/>
        <end position="716"/>
    </location>
</feature>
<dbReference type="PROSITE" id="PS50916">
    <property type="entry name" value="RABBD"/>
    <property type="match status" value="1"/>
</dbReference>
<dbReference type="SUPFAM" id="SSF57903">
    <property type="entry name" value="FYVE/PHD zinc finger"/>
    <property type="match status" value="1"/>
</dbReference>
<evidence type="ECO:0000256" key="1">
    <source>
        <dbReference type="ARBA" id="ARBA00004556"/>
    </source>
</evidence>
<feature type="compositionally biased region" description="Basic and acidic residues" evidence="7">
    <location>
        <begin position="841"/>
        <end position="892"/>
    </location>
</feature>